<dbReference type="GO" id="GO:0006772">
    <property type="term" value="P:thiamine metabolic process"/>
    <property type="evidence" value="ECO:0007669"/>
    <property type="project" value="TreeGrafter"/>
</dbReference>
<keyword evidence="2 10" id="KW-0479">Metal-binding</keyword>
<evidence type="ECO:0000256" key="7">
    <source>
        <dbReference type="ARBA" id="ARBA00023211"/>
    </source>
</evidence>
<evidence type="ECO:0000256" key="2">
    <source>
        <dbReference type="ARBA" id="ARBA00022723"/>
    </source>
</evidence>
<comment type="catalytic activity">
    <reaction evidence="8 10">
        <text>ITP + H2O = IDP + phosphate + H(+)</text>
        <dbReference type="Rhea" id="RHEA:28330"/>
        <dbReference type="ChEBI" id="CHEBI:15377"/>
        <dbReference type="ChEBI" id="CHEBI:15378"/>
        <dbReference type="ChEBI" id="CHEBI:43474"/>
        <dbReference type="ChEBI" id="CHEBI:58280"/>
        <dbReference type="ChEBI" id="CHEBI:61402"/>
        <dbReference type="EC" id="3.6.1.73"/>
    </reaction>
</comment>
<evidence type="ECO:0000313" key="12">
    <source>
        <dbReference type="EMBL" id="ADI37346.1"/>
    </source>
</evidence>
<feature type="binding site" evidence="10">
    <location>
        <position position="100"/>
    </location>
    <ligand>
        <name>Mg(2+)</name>
        <dbReference type="ChEBI" id="CHEBI:18420"/>
    </ligand>
</feature>
<dbReference type="InParanoid" id="D7DR69"/>
<evidence type="ECO:0000256" key="1">
    <source>
        <dbReference type="ARBA" id="ARBA00001936"/>
    </source>
</evidence>
<dbReference type="InterPro" id="IPR002786">
    <property type="entry name" value="Non_canon_purine_NTPase"/>
</dbReference>
<dbReference type="InterPro" id="IPR026533">
    <property type="entry name" value="NTPase/PRRC1"/>
</dbReference>
<dbReference type="STRING" id="456320.Mvol_1691"/>
<comment type="subunit">
    <text evidence="10">Homodimer.</text>
</comment>
<dbReference type="GO" id="GO:0009117">
    <property type="term" value="P:nucleotide metabolic process"/>
    <property type="evidence" value="ECO:0007669"/>
    <property type="project" value="UniProtKB-KW"/>
</dbReference>
<reference evidence="12 13" key="1">
    <citation type="submission" date="2010-05" db="EMBL/GenBank/DDBJ databases">
        <title>Complete sequence of Methanococcus voltae A3.</title>
        <authorList>
            <consortium name="US DOE Joint Genome Institute"/>
            <person name="Lucas S."/>
            <person name="Copeland A."/>
            <person name="Lapidus A."/>
            <person name="Cheng J.-F."/>
            <person name="Bruce D."/>
            <person name="Goodwin L."/>
            <person name="Pitluck S."/>
            <person name="Lowry S."/>
            <person name="Clum A."/>
            <person name="Land M."/>
            <person name="Hauser L."/>
            <person name="Kyrpides N."/>
            <person name="Mikhailova N."/>
            <person name="Whitman W.B."/>
            <person name="Woyke T."/>
        </authorList>
    </citation>
    <scope>NUCLEOTIDE SEQUENCE [LARGE SCALE GENOMIC DNA]</scope>
    <source>
        <strain evidence="13">ATCC BAA-1334 / A3</strain>
    </source>
</reference>
<evidence type="ECO:0000256" key="3">
    <source>
        <dbReference type="ARBA" id="ARBA00022741"/>
    </source>
</evidence>
<evidence type="ECO:0000256" key="4">
    <source>
        <dbReference type="ARBA" id="ARBA00022801"/>
    </source>
</evidence>
<keyword evidence="4 10" id="KW-0378">Hydrolase</keyword>
<dbReference type="Pfam" id="PF01931">
    <property type="entry name" value="NTPase_I-T"/>
    <property type="match status" value="1"/>
</dbReference>
<dbReference type="InterPro" id="IPR029001">
    <property type="entry name" value="ITPase-like_fam"/>
</dbReference>
<dbReference type="KEGG" id="mvo:Mvol_1691"/>
<dbReference type="InterPro" id="IPR050299">
    <property type="entry name" value="YjjX_NTPase"/>
</dbReference>
<dbReference type="eggNOG" id="arCOG01221">
    <property type="taxonomic scope" value="Archaea"/>
</dbReference>
<dbReference type="PANTHER" id="PTHR34699:SF2">
    <property type="entry name" value="NON-CANONICAL PURINE NTP PHOSPHATASE_PRRC1 DOMAIN-CONTAINING PROTEIN"/>
    <property type="match status" value="1"/>
</dbReference>
<keyword evidence="5 10" id="KW-0460">Magnesium</keyword>
<dbReference type="Gene3D" id="3.90.950.10">
    <property type="match status" value="1"/>
</dbReference>
<protein>
    <recommendedName>
        <fullName evidence="10">Probable inosine/xanthosine triphosphatase</fullName>
        <shortName evidence="10">ITPase/XTPase</shortName>
        <ecNumber evidence="10">3.6.1.73</ecNumber>
    </recommendedName>
    <alternativeName>
        <fullName evidence="10">Non-canonical purine NTP phosphatase</fullName>
    </alternativeName>
    <alternativeName>
        <fullName evidence="10">Non-standard purine NTP phosphatase</fullName>
    </alternativeName>
    <alternativeName>
        <fullName evidence="10">Nucleoside-triphosphate phosphatase</fullName>
        <shortName evidence="10">NTPase</shortName>
    </alternativeName>
</protein>
<dbReference type="Proteomes" id="UP000007722">
    <property type="component" value="Chromosome"/>
</dbReference>
<dbReference type="GO" id="GO:0046872">
    <property type="term" value="F:metal ion binding"/>
    <property type="evidence" value="ECO:0007669"/>
    <property type="project" value="UniProtKB-KW"/>
</dbReference>
<proteinExistence type="inferred from homology"/>
<keyword evidence="7 10" id="KW-0464">Manganese</keyword>
<sequence>MSSKKIENNKNENNKNNFKSPFENKICEICGKPAKTYRFGTILCESEECLSKAMNQRGGPAGHKLRVASIGTLNPVKISAAQEALERAVGSVLINSIDADSKVSDQPIGFDETFQGAYNRAKEAYDKASSMYGIGLEAGIVKIGEKRLDIHICVIYDSFRHTVGTSSGFQIPLEILSGIEQGVECGEIAGKLYGNPEIGKNVGLIGQLTDENIVRKDLCKQAITMALIPRLAQNMTTKF</sequence>
<feature type="domain" description="Non-canonical purine NTP phosphatase/PRRC1" evidence="11">
    <location>
        <begin position="71"/>
        <end position="231"/>
    </location>
</feature>
<evidence type="ECO:0000256" key="9">
    <source>
        <dbReference type="ARBA" id="ARBA00048781"/>
    </source>
</evidence>
<dbReference type="AlphaFoldDB" id="D7DR69"/>
<dbReference type="FunFam" id="3.90.950.10:FF:000002">
    <property type="entry name" value="Inosine/xanthosine triphosphatase"/>
    <property type="match status" value="1"/>
</dbReference>
<dbReference type="PANTHER" id="PTHR34699">
    <property type="match status" value="1"/>
</dbReference>
<dbReference type="EMBL" id="CP002057">
    <property type="protein sequence ID" value="ADI37346.1"/>
    <property type="molecule type" value="Genomic_DNA"/>
</dbReference>
<evidence type="ECO:0000256" key="6">
    <source>
        <dbReference type="ARBA" id="ARBA00023080"/>
    </source>
</evidence>
<evidence type="ECO:0000256" key="5">
    <source>
        <dbReference type="ARBA" id="ARBA00022842"/>
    </source>
</evidence>
<dbReference type="OrthoDB" id="52857at2157"/>
<comment type="similarity">
    <text evidence="10">Belongs to the YjjX NTPase family.</text>
</comment>
<organism evidence="12 13">
    <name type="scientific">Methanococcus voltae (strain ATCC BAA-1334 / A3)</name>
    <dbReference type="NCBI Taxonomy" id="456320"/>
    <lineage>
        <taxon>Archaea</taxon>
        <taxon>Methanobacteriati</taxon>
        <taxon>Methanobacteriota</taxon>
        <taxon>Methanomada group</taxon>
        <taxon>Methanococci</taxon>
        <taxon>Methanococcales</taxon>
        <taxon>Methanococcaceae</taxon>
        <taxon>Methanococcus</taxon>
    </lineage>
</organism>
<dbReference type="GO" id="GO:0000166">
    <property type="term" value="F:nucleotide binding"/>
    <property type="evidence" value="ECO:0007669"/>
    <property type="project" value="UniProtKB-KW"/>
</dbReference>
<dbReference type="EC" id="3.6.1.73" evidence="10"/>
<keyword evidence="3 10" id="KW-0547">Nucleotide-binding</keyword>
<comment type="function">
    <text evidence="10">Phosphatase that hydrolyzes non-canonical purine nucleotides such as XTP and ITP to their respective diphosphate derivatives. Probably excludes non-canonical purines from DNA/RNA precursor pool, thus preventing their incorporation into DNA/RNA and avoiding chromosomal lesions.</text>
</comment>
<dbReference type="NCBIfam" id="TIGR00258">
    <property type="entry name" value="inosine/xanthosine triphosphatase"/>
    <property type="match status" value="1"/>
</dbReference>
<comment type="cofactor">
    <cofactor evidence="1">
        <name>Mn(2+)</name>
        <dbReference type="ChEBI" id="CHEBI:29035"/>
    </cofactor>
</comment>
<gene>
    <name evidence="12" type="ordered locus">Mvol_1691</name>
</gene>
<accession>D7DR69</accession>
<dbReference type="GO" id="GO:0103023">
    <property type="term" value="F:ITPase activity"/>
    <property type="evidence" value="ECO:0007669"/>
    <property type="project" value="UniProtKB-EC"/>
</dbReference>
<evidence type="ECO:0000256" key="8">
    <source>
        <dbReference type="ARBA" id="ARBA00048174"/>
    </source>
</evidence>
<keyword evidence="6 10" id="KW-0546">Nucleotide metabolism</keyword>
<name>D7DR69_METV3</name>
<dbReference type="HAMAP" id="MF_00648">
    <property type="entry name" value="Non_canon_purine_NTPase_YjjX"/>
    <property type="match status" value="1"/>
</dbReference>
<evidence type="ECO:0000256" key="10">
    <source>
        <dbReference type="HAMAP-Rule" id="MF_00648"/>
    </source>
</evidence>
<comment type="caution">
    <text evidence="10">Lacks conserved residue(s) required for the propagation of feature annotation.</text>
</comment>
<dbReference type="HOGENOM" id="CLU_087417_0_1_2"/>
<comment type="cofactor">
    <cofactor evidence="10">
        <name>Mg(2+)</name>
        <dbReference type="ChEBI" id="CHEBI:18420"/>
    </cofactor>
    <cofactor evidence="10">
        <name>Mn(2+)</name>
        <dbReference type="ChEBI" id="CHEBI:29035"/>
    </cofactor>
    <text evidence="10">Binds 1 divalent metal cation per subunit; can use either Mg(2+) or Mn(2+).</text>
</comment>
<keyword evidence="13" id="KW-1185">Reference proteome</keyword>
<comment type="catalytic activity">
    <reaction evidence="9 10">
        <text>XTP + H2O = XDP + phosphate + H(+)</text>
        <dbReference type="Rhea" id="RHEA:28406"/>
        <dbReference type="ChEBI" id="CHEBI:15377"/>
        <dbReference type="ChEBI" id="CHEBI:15378"/>
        <dbReference type="ChEBI" id="CHEBI:43474"/>
        <dbReference type="ChEBI" id="CHEBI:59884"/>
        <dbReference type="ChEBI" id="CHEBI:61314"/>
        <dbReference type="EC" id="3.6.1.73"/>
    </reaction>
</comment>
<dbReference type="FunCoup" id="D7DR69">
    <property type="interactions" value="22"/>
</dbReference>
<evidence type="ECO:0000313" key="13">
    <source>
        <dbReference type="Proteomes" id="UP000007722"/>
    </source>
</evidence>
<evidence type="ECO:0000259" key="11">
    <source>
        <dbReference type="Pfam" id="PF01931"/>
    </source>
</evidence>
<dbReference type="SUPFAM" id="SSF52972">
    <property type="entry name" value="ITPase-like"/>
    <property type="match status" value="1"/>
</dbReference>